<evidence type="ECO:0008006" key="4">
    <source>
        <dbReference type="Google" id="ProtNLM"/>
    </source>
</evidence>
<protein>
    <recommendedName>
        <fullName evidence="4">Adhesion protein FadA</fullName>
    </recommendedName>
</protein>
<sequence>MKAKKLLLCGIMAVLSVPVMADSAQDALREARDDYYKTLKETPRTKTEKLVTIDKSQGGVVEEKEIVKPKSQIEKLEYNMAKAKERVDFYERVVRSVQREEKELGDFDSVIGRDGVKKARKAK</sequence>
<evidence type="ECO:0000256" key="1">
    <source>
        <dbReference type="SAM" id="Coils"/>
    </source>
</evidence>
<reference evidence="3" key="1">
    <citation type="submission" date="2024-07" db="EMBL/GenBank/DDBJ databases">
        <authorList>
            <person name="Li X.-J."/>
            <person name="Wang X."/>
        </authorList>
    </citation>
    <scope>NUCLEOTIDE SEQUENCE</scope>
    <source>
        <strain evidence="3">HSP-536</strain>
    </source>
</reference>
<organism evidence="3">
    <name type="scientific">Leptotrichia alba</name>
    <dbReference type="NCBI Taxonomy" id="3239304"/>
    <lineage>
        <taxon>Bacteria</taxon>
        <taxon>Fusobacteriati</taxon>
        <taxon>Fusobacteriota</taxon>
        <taxon>Fusobacteriia</taxon>
        <taxon>Fusobacteriales</taxon>
        <taxon>Leptotrichiaceae</taxon>
        <taxon>Leptotrichia</taxon>
    </lineage>
</organism>
<feature type="chain" id="PRO_5044277721" description="Adhesion protein FadA" evidence="2">
    <location>
        <begin position="22"/>
        <end position="123"/>
    </location>
</feature>
<dbReference type="RefSeq" id="WP_369717210.1">
    <property type="nucleotide sequence ID" value="NZ_CP165647.1"/>
</dbReference>
<feature type="signal peptide" evidence="2">
    <location>
        <begin position="1"/>
        <end position="21"/>
    </location>
</feature>
<keyword evidence="2" id="KW-0732">Signal</keyword>
<dbReference type="KEGG" id="lala:AB8B28_04995"/>
<feature type="coiled-coil region" evidence="1">
    <location>
        <begin position="73"/>
        <end position="100"/>
    </location>
</feature>
<evidence type="ECO:0000313" key="3">
    <source>
        <dbReference type="EMBL" id="XDU63202.1"/>
    </source>
</evidence>
<keyword evidence="1" id="KW-0175">Coiled coil</keyword>
<accession>A0AB39V667</accession>
<name>A0AB39V667_9FUSO</name>
<dbReference type="EMBL" id="CP165647">
    <property type="protein sequence ID" value="XDU63202.1"/>
    <property type="molecule type" value="Genomic_DNA"/>
</dbReference>
<dbReference type="AlphaFoldDB" id="A0AB39V667"/>
<gene>
    <name evidence="3" type="ORF">AB8B28_04995</name>
</gene>
<proteinExistence type="predicted"/>
<evidence type="ECO:0000256" key="2">
    <source>
        <dbReference type="SAM" id="SignalP"/>
    </source>
</evidence>